<dbReference type="EMBL" id="AC148762">
    <property type="protein sequence ID" value="ABN05739.1"/>
    <property type="molecule type" value="Genomic_DNA"/>
</dbReference>
<accession>A2Q1C2</accession>
<proteinExistence type="predicted"/>
<protein>
    <submittedName>
        <fullName evidence="1">Uncharacterized protein</fullName>
    </submittedName>
</protein>
<dbReference type="EMBL" id="AC166313">
    <property type="protein sequence ID" value="ABN08927.1"/>
    <property type="molecule type" value="Genomic_DNA"/>
</dbReference>
<organism evidence="1">
    <name type="scientific">Medicago truncatula</name>
    <name type="common">Barrel medic</name>
    <name type="synonym">Medicago tribuloides</name>
    <dbReference type="NCBI Taxonomy" id="3880"/>
    <lineage>
        <taxon>Eukaryota</taxon>
        <taxon>Viridiplantae</taxon>
        <taxon>Streptophyta</taxon>
        <taxon>Embryophyta</taxon>
        <taxon>Tracheophyta</taxon>
        <taxon>Spermatophyta</taxon>
        <taxon>Magnoliopsida</taxon>
        <taxon>eudicotyledons</taxon>
        <taxon>Gunneridae</taxon>
        <taxon>Pentapetalae</taxon>
        <taxon>rosids</taxon>
        <taxon>fabids</taxon>
        <taxon>Fabales</taxon>
        <taxon>Fabaceae</taxon>
        <taxon>Papilionoideae</taxon>
        <taxon>50 kb inversion clade</taxon>
        <taxon>NPAAA clade</taxon>
        <taxon>Hologalegina</taxon>
        <taxon>IRL clade</taxon>
        <taxon>Trifolieae</taxon>
        <taxon>Medicago</taxon>
    </lineage>
</organism>
<reference evidence="1" key="2">
    <citation type="submission" date="2007-03" db="EMBL/GenBank/DDBJ databases">
        <authorList>
            <consortium name="The International Medicago Genome Annotation Group"/>
        </authorList>
    </citation>
    <scope>NUCLEOTIDE SEQUENCE</scope>
</reference>
<sequence length="70" mass="8295">MCTMYTSLHPWFRRVEFWRFIRAMHASWLMVFGHPMQPKTLGENHIGLRATTQLSFGKSLHTKIYKTLGL</sequence>
<evidence type="ECO:0000313" key="2">
    <source>
        <dbReference type="EMBL" id="ABN08927.1"/>
    </source>
</evidence>
<reference evidence="1" key="1">
    <citation type="submission" date="2005-04" db="EMBL/GenBank/DDBJ databases">
        <authorList>
            <person name="Town C.D."/>
        </authorList>
    </citation>
    <scope>NUCLEOTIDE SEQUENCE</scope>
</reference>
<gene>
    <name evidence="1" type="ORF">MtrDRAFT_AC148762g33v2</name>
    <name evidence="2" type="ORF">MtrDRAFT_AC166313g6v2</name>
</gene>
<evidence type="ECO:0000313" key="1">
    <source>
        <dbReference type="EMBL" id="ABN05739.1"/>
    </source>
</evidence>
<dbReference type="AlphaFoldDB" id="A2Q1C2"/>
<name>A2Q1C2_MEDTR</name>